<sequence>MKRLTKLLLLFLPLHTQAAYLCTATSDHYPAFTDGIVFSKEVELEGPQGMPNGHIDLHHQSGFDFRLVAGRTMVQNGNKQLIDFYIEPKFCK</sequence>
<feature type="signal peptide" evidence="1">
    <location>
        <begin position="1"/>
        <end position="18"/>
    </location>
</feature>
<protein>
    <submittedName>
        <fullName evidence="2">Uncharacterized protein</fullName>
    </submittedName>
</protein>
<evidence type="ECO:0000256" key="1">
    <source>
        <dbReference type="SAM" id="SignalP"/>
    </source>
</evidence>
<evidence type="ECO:0000313" key="2">
    <source>
        <dbReference type="EMBL" id="ARU54316.1"/>
    </source>
</evidence>
<reference evidence="2 3" key="1">
    <citation type="submission" date="2017-05" db="EMBL/GenBank/DDBJ databases">
        <title>Genomic insights into alkan degradation activity of Oleiphilus messinensis.</title>
        <authorList>
            <person name="Kozyavkin S.A."/>
            <person name="Slesarev A.I."/>
            <person name="Golyshin P.N."/>
            <person name="Korzhenkov A."/>
            <person name="Golyshina O.N."/>
            <person name="Toshchakov S.V."/>
        </authorList>
    </citation>
    <scope>NUCLEOTIDE SEQUENCE [LARGE SCALE GENOMIC DNA]</scope>
    <source>
        <strain evidence="2 3">ME102</strain>
    </source>
</reference>
<evidence type="ECO:0000313" key="3">
    <source>
        <dbReference type="Proteomes" id="UP000196027"/>
    </source>
</evidence>
<keyword evidence="1" id="KW-0732">Signal</keyword>
<dbReference type="AlphaFoldDB" id="A0A1Y0I3E1"/>
<feature type="chain" id="PRO_5012237160" evidence="1">
    <location>
        <begin position="19"/>
        <end position="92"/>
    </location>
</feature>
<proteinExistence type="predicted"/>
<accession>A0A1Y0I3E1</accession>
<organism evidence="2 3">
    <name type="scientific">Oleiphilus messinensis</name>
    <dbReference type="NCBI Taxonomy" id="141451"/>
    <lineage>
        <taxon>Bacteria</taxon>
        <taxon>Pseudomonadati</taxon>
        <taxon>Pseudomonadota</taxon>
        <taxon>Gammaproteobacteria</taxon>
        <taxon>Oceanospirillales</taxon>
        <taxon>Oleiphilaceae</taxon>
        <taxon>Oleiphilus</taxon>
    </lineage>
</organism>
<gene>
    <name evidence="2" type="ORF">OLMES_0209</name>
</gene>
<keyword evidence="3" id="KW-1185">Reference proteome</keyword>
<dbReference type="RefSeq" id="WP_087459532.1">
    <property type="nucleotide sequence ID" value="NZ_CP021425.1"/>
</dbReference>
<dbReference type="KEGG" id="ome:OLMES_0209"/>
<dbReference type="EMBL" id="CP021425">
    <property type="protein sequence ID" value="ARU54316.1"/>
    <property type="molecule type" value="Genomic_DNA"/>
</dbReference>
<name>A0A1Y0I3E1_9GAMM</name>
<dbReference type="Proteomes" id="UP000196027">
    <property type="component" value="Chromosome"/>
</dbReference>
<dbReference type="OrthoDB" id="5769101at2"/>